<evidence type="ECO:0000256" key="1">
    <source>
        <dbReference type="PROSITE-ProRule" id="PRU00781"/>
    </source>
</evidence>
<dbReference type="GO" id="GO:0005524">
    <property type="term" value="F:ATP binding"/>
    <property type="evidence" value="ECO:0007669"/>
    <property type="project" value="UniProtKB-UniRule"/>
</dbReference>
<keyword evidence="1" id="KW-0547">Nucleotide-binding</keyword>
<evidence type="ECO:0000313" key="4">
    <source>
        <dbReference type="EMBL" id="KAI6658499.1"/>
    </source>
</evidence>
<keyword evidence="5" id="KW-1185">Reference proteome</keyword>
<dbReference type="Proteomes" id="UP001165289">
    <property type="component" value="Unassembled WGS sequence"/>
</dbReference>
<dbReference type="Gene3D" id="3.30.810.10">
    <property type="entry name" value="2-Layer Sandwich"/>
    <property type="match status" value="1"/>
</dbReference>
<dbReference type="InterPro" id="IPR027484">
    <property type="entry name" value="PInositol-4-P-5-kinase_N"/>
</dbReference>
<dbReference type="AlphaFoldDB" id="A0AAV7KBH5"/>
<dbReference type="GO" id="GO:0016308">
    <property type="term" value="F:1-phosphatidylinositol-4-phosphate 5-kinase activity"/>
    <property type="evidence" value="ECO:0007669"/>
    <property type="project" value="TreeGrafter"/>
</dbReference>
<organism evidence="4 5">
    <name type="scientific">Oopsacas minuta</name>
    <dbReference type="NCBI Taxonomy" id="111878"/>
    <lineage>
        <taxon>Eukaryota</taxon>
        <taxon>Metazoa</taxon>
        <taxon>Porifera</taxon>
        <taxon>Hexactinellida</taxon>
        <taxon>Hexasterophora</taxon>
        <taxon>Lyssacinosida</taxon>
        <taxon>Leucopsacidae</taxon>
        <taxon>Oopsacas</taxon>
    </lineage>
</organism>
<proteinExistence type="predicted"/>
<dbReference type="InterPro" id="IPR002498">
    <property type="entry name" value="PInositol-4-P-4/5-kinase_core"/>
</dbReference>
<dbReference type="Gene3D" id="3.30.800.10">
    <property type="entry name" value="Phosphatidylinositol Phosphate Kinase II Beta"/>
    <property type="match status" value="1"/>
</dbReference>
<keyword evidence="1" id="KW-0067">ATP-binding</keyword>
<keyword evidence="1" id="KW-0808">Transferase</keyword>
<evidence type="ECO:0000313" key="5">
    <source>
        <dbReference type="Proteomes" id="UP001165289"/>
    </source>
</evidence>
<gene>
    <name evidence="4" type="ORF">LOD99_15299</name>
</gene>
<dbReference type="InterPro" id="IPR027483">
    <property type="entry name" value="PInositol-4-P-4/5-kinase_C_sf"/>
</dbReference>
<name>A0AAV7KBH5_9METZ</name>
<dbReference type="SMART" id="SM00330">
    <property type="entry name" value="PIPKc"/>
    <property type="match status" value="1"/>
</dbReference>
<reference evidence="4 5" key="1">
    <citation type="journal article" date="2023" name="BMC Biol.">
        <title>The compact genome of the sponge Oopsacas minuta (Hexactinellida) is lacking key metazoan core genes.</title>
        <authorList>
            <person name="Santini S."/>
            <person name="Schenkelaars Q."/>
            <person name="Jourda C."/>
            <person name="Duchesne M."/>
            <person name="Belahbib H."/>
            <person name="Rocher C."/>
            <person name="Selva M."/>
            <person name="Riesgo A."/>
            <person name="Vervoort M."/>
            <person name="Leys S.P."/>
            <person name="Kodjabachian L."/>
            <person name="Le Bivic A."/>
            <person name="Borchiellini C."/>
            <person name="Claverie J.M."/>
            <person name="Renard E."/>
        </authorList>
    </citation>
    <scope>NUCLEOTIDE SEQUENCE [LARGE SCALE GENOMIC DNA]</scope>
    <source>
        <strain evidence="4">SPO-2</strain>
    </source>
</reference>
<dbReference type="PANTHER" id="PTHR23086:SF101">
    <property type="entry name" value="LP03320P-RELATED"/>
    <property type="match status" value="1"/>
</dbReference>
<dbReference type="EMBL" id="JAKMXF010000088">
    <property type="protein sequence ID" value="KAI6658499.1"/>
    <property type="molecule type" value="Genomic_DNA"/>
</dbReference>
<feature type="domain" description="PIPK" evidence="3">
    <location>
        <begin position="41"/>
        <end position="420"/>
    </location>
</feature>
<dbReference type="InterPro" id="IPR023610">
    <property type="entry name" value="PInositol-4/5-P-5/4-kinase"/>
</dbReference>
<dbReference type="SUPFAM" id="SSF56104">
    <property type="entry name" value="SAICAR synthase-like"/>
    <property type="match status" value="1"/>
</dbReference>
<dbReference type="GO" id="GO:0046854">
    <property type="term" value="P:phosphatidylinositol phosphate biosynthetic process"/>
    <property type="evidence" value="ECO:0007669"/>
    <property type="project" value="TreeGrafter"/>
</dbReference>
<evidence type="ECO:0000256" key="2">
    <source>
        <dbReference type="SAM" id="MobiDB-lite"/>
    </source>
</evidence>
<feature type="region of interest" description="Disordered" evidence="2">
    <location>
        <begin position="449"/>
        <end position="511"/>
    </location>
</feature>
<accession>A0AAV7KBH5</accession>
<protein>
    <recommendedName>
        <fullName evidence="3">PIPK domain-containing protein</fullName>
    </recommendedName>
</protein>
<keyword evidence="1" id="KW-0418">Kinase</keyword>
<comment type="caution">
    <text evidence="4">The sequence shown here is derived from an EMBL/GenBank/DDBJ whole genome shotgun (WGS) entry which is preliminary data.</text>
</comment>
<dbReference type="PROSITE" id="PS51455">
    <property type="entry name" value="PIPK"/>
    <property type="match status" value="1"/>
</dbReference>
<sequence>MALTIQSPVLTLENLPSTTKNSFAEVDKIPRFSAIDEVQTDTEALMTTIQFGIAHSLAKISPKPKRDLLLPDFLTADNIPFPHQGSESTPAHKYKHFSLKSYSPAAFRHLRDHFDIQPEDFIASVCYTPLKQLGNPGASGSVFYLTQDDKYIIKTVSFNEAFFLQKLLAGYWMNLVQNTQTLLPKFLGLYAYQSGSRKIRFVVMNNLLPSTIKYHYKFDLKGSTYGRRASMKEKRKTSPTFKDLDFIQMFPQGLSTTPEMYSKLINTLHRDCMVLESFDIMDYSLLLAVHNVSEEFRVNRSRFDLPMESHVIDTNTMNSNHPIHSDSIICEPDTPTETPLDNQNLTSYLDRIPEDGVVATLPNGDIAVVYVGIIDILQKYRAKKKIEHAMKSVITKGDTVSVHNPAFYSLRFKKFMSQDIFHPEETTNQQPKPNMRRKSSLNTELLTTIGRGTAGPDWTPPPEYTRAKLGPNFFKRGQSEDDSVFDDDPIRYSNLDLDRHTPESRASTSQLRNFVQRTSAIQTDL</sequence>
<dbReference type="GO" id="GO:0005886">
    <property type="term" value="C:plasma membrane"/>
    <property type="evidence" value="ECO:0007669"/>
    <property type="project" value="TreeGrafter"/>
</dbReference>
<dbReference type="PANTHER" id="PTHR23086">
    <property type="entry name" value="PHOSPHATIDYLINOSITOL-4-PHOSPHATE 5-KINASE"/>
    <property type="match status" value="1"/>
</dbReference>
<dbReference type="Pfam" id="PF01504">
    <property type="entry name" value="PIP5K"/>
    <property type="match status" value="1"/>
</dbReference>
<evidence type="ECO:0000259" key="3">
    <source>
        <dbReference type="PROSITE" id="PS51455"/>
    </source>
</evidence>